<dbReference type="Pfam" id="PF01699">
    <property type="entry name" value="Na_Ca_ex"/>
    <property type="match status" value="2"/>
</dbReference>
<dbReference type="Gene3D" id="1.20.1420.30">
    <property type="entry name" value="NCX, central ion-binding region"/>
    <property type="match status" value="2"/>
</dbReference>
<name>A0A7Z0RVR6_9GAMM</name>
<dbReference type="PANTHER" id="PTHR10846:SF8">
    <property type="entry name" value="INNER MEMBRANE PROTEIN YRBG"/>
    <property type="match status" value="1"/>
</dbReference>
<keyword evidence="4 5" id="KW-0472">Membrane</keyword>
<keyword evidence="8" id="KW-1185">Reference proteome</keyword>
<dbReference type="GO" id="GO:0006874">
    <property type="term" value="P:intracellular calcium ion homeostasis"/>
    <property type="evidence" value="ECO:0007669"/>
    <property type="project" value="TreeGrafter"/>
</dbReference>
<dbReference type="RefSeq" id="WP_179930790.1">
    <property type="nucleotide sequence ID" value="NZ_JACCDF010000010.1"/>
</dbReference>
<feature type="domain" description="Sodium/calcium exchanger membrane region" evidence="6">
    <location>
        <begin position="14"/>
        <end position="158"/>
    </location>
</feature>
<dbReference type="InterPro" id="IPR044880">
    <property type="entry name" value="NCX_ion-bd_dom_sf"/>
</dbReference>
<proteinExistence type="predicted"/>
<sequence length="345" mass="36148">MPIFSPEEWSLLQSVGVFAACAVTIALAGTRLTRVVDQLADKTGLGEAIAGALLLGAATSLSGIVLSVTAAWKGHPELAISNALGGIAVQTLFLAVADLFYRRANLEHAAASAPNLLQNALLISLLAVILLAPSLPDFTFWGISPVTPVLFALYVYGIFLVKGARHTPMWKPSVTKETRSDVPEDDADTPALSRLVIEFVVLMSVMGLAGWTLEPAATNIAAQTGLGQTAVGVLLTATSTSLPELVTSVAAVRRGALTLAVGGIIGGNAFDTLFTATSDIAYREGSIYHAVTEDTIIWITLSLLMTSALMMGLIRRQEQGIARIGTESVAIVLIYGLGVVLVLIR</sequence>
<evidence type="ECO:0000313" key="8">
    <source>
        <dbReference type="Proteomes" id="UP000586119"/>
    </source>
</evidence>
<comment type="subcellular location">
    <subcellularLocation>
        <location evidence="1">Membrane</location>
        <topology evidence="1">Multi-pass membrane protein</topology>
    </subcellularLocation>
</comment>
<feature type="transmembrane region" description="Helical" evidence="5">
    <location>
        <begin position="326"/>
        <end position="344"/>
    </location>
</feature>
<reference evidence="7 8" key="1">
    <citation type="journal article" date="2015" name="Int. J. Syst. Evol. Microbiol.">
        <title>Halomonas salicampi sp. nov., a halotolerant and alkalitolerant bacterium isolated from a saltern soil.</title>
        <authorList>
            <person name="Lee J.C."/>
            <person name="Kim Y.S."/>
            <person name="Yun B.S."/>
            <person name="Whang K.S."/>
        </authorList>
    </citation>
    <scope>NUCLEOTIDE SEQUENCE [LARGE SCALE GENOMIC DNA]</scope>
    <source>
        <strain evidence="7 8">BH103</strain>
    </source>
</reference>
<keyword evidence="2 5" id="KW-0812">Transmembrane</keyword>
<protein>
    <submittedName>
        <fullName evidence="7">Sodium:calcium antiporter</fullName>
    </submittedName>
</protein>
<evidence type="ECO:0000259" key="6">
    <source>
        <dbReference type="Pfam" id="PF01699"/>
    </source>
</evidence>
<dbReference type="GO" id="GO:0005886">
    <property type="term" value="C:plasma membrane"/>
    <property type="evidence" value="ECO:0007669"/>
    <property type="project" value="TreeGrafter"/>
</dbReference>
<feature type="transmembrane region" description="Helical" evidence="5">
    <location>
        <begin position="12"/>
        <end position="33"/>
    </location>
</feature>
<evidence type="ECO:0000256" key="3">
    <source>
        <dbReference type="ARBA" id="ARBA00022989"/>
    </source>
</evidence>
<dbReference type="InterPro" id="IPR004837">
    <property type="entry name" value="NaCa_Exmemb"/>
</dbReference>
<dbReference type="AlphaFoldDB" id="A0A7Z0RVR6"/>
<evidence type="ECO:0000256" key="1">
    <source>
        <dbReference type="ARBA" id="ARBA00004141"/>
    </source>
</evidence>
<comment type="caution">
    <text evidence="7">The sequence shown here is derived from an EMBL/GenBank/DDBJ whole genome shotgun (WGS) entry which is preliminary data.</text>
</comment>
<feature type="transmembrane region" description="Helical" evidence="5">
    <location>
        <begin position="78"/>
        <end position="101"/>
    </location>
</feature>
<evidence type="ECO:0000256" key="5">
    <source>
        <dbReference type="SAM" id="Phobius"/>
    </source>
</evidence>
<gene>
    <name evidence="7" type="ORF">HZS81_11945</name>
</gene>
<feature type="domain" description="Sodium/calcium exchanger membrane region" evidence="6">
    <location>
        <begin position="199"/>
        <end position="343"/>
    </location>
</feature>
<evidence type="ECO:0000256" key="2">
    <source>
        <dbReference type="ARBA" id="ARBA00022692"/>
    </source>
</evidence>
<feature type="transmembrane region" description="Helical" evidence="5">
    <location>
        <begin position="138"/>
        <end position="161"/>
    </location>
</feature>
<feature type="transmembrane region" description="Helical" evidence="5">
    <location>
        <begin position="113"/>
        <end position="132"/>
    </location>
</feature>
<dbReference type="Proteomes" id="UP000586119">
    <property type="component" value="Unassembled WGS sequence"/>
</dbReference>
<keyword evidence="3 5" id="KW-1133">Transmembrane helix</keyword>
<accession>A0A7Z0RVR6</accession>
<dbReference type="PANTHER" id="PTHR10846">
    <property type="entry name" value="SODIUM/POTASSIUM/CALCIUM EXCHANGER"/>
    <property type="match status" value="1"/>
</dbReference>
<organism evidence="7 8">
    <name type="scientific">Vreelandella salicampi</name>
    <dbReference type="NCBI Taxonomy" id="1449798"/>
    <lineage>
        <taxon>Bacteria</taxon>
        <taxon>Pseudomonadati</taxon>
        <taxon>Pseudomonadota</taxon>
        <taxon>Gammaproteobacteria</taxon>
        <taxon>Oceanospirillales</taxon>
        <taxon>Halomonadaceae</taxon>
        <taxon>Vreelandella</taxon>
    </lineage>
</organism>
<dbReference type="GO" id="GO:0008273">
    <property type="term" value="F:calcium, potassium:sodium antiporter activity"/>
    <property type="evidence" value="ECO:0007669"/>
    <property type="project" value="TreeGrafter"/>
</dbReference>
<evidence type="ECO:0000256" key="4">
    <source>
        <dbReference type="ARBA" id="ARBA00023136"/>
    </source>
</evidence>
<dbReference type="GO" id="GO:0005262">
    <property type="term" value="F:calcium channel activity"/>
    <property type="evidence" value="ECO:0007669"/>
    <property type="project" value="TreeGrafter"/>
</dbReference>
<dbReference type="EMBL" id="JACCDF010000010">
    <property type="protein sequence ID" value="NYS61465.1"/>
    <property type="molecule type" value="Genomic_DNA"/>
</dbReference>
<feature type="transmembrane region" description="Helical" evidence="5">
    <location>
        <begin position="296"/>
        <end position="314"/>
    </location>
</feature>
<feature type="transmembrane region" description="Helical" evidence="5">
    <location>
        <begin position="45"/>
        <end position="72"/>
    </location>
</feature>
<dbReference type="InterPro" id="IPR004481">
    <property type="entry name" value="K/Na/Ca-exchanger"/>
</dbReference>
<evidence type="ECO:0000313" key="7">
    <source>
        <dbReference type="EMBL" id="NYS61465.1"/>
    </source>
</evidence>